<evidence type="ECO:0000313" key="3">
    <source>
        <dbReference type="Proteomes" id="UP000184436"/>
    </source>
</evidence>
<dbReference type="RefSeq" id="WP_025076414.1">
    <property type="nucleotide sequence ID" value="NZ_FQVD01000055.1"/>
</dbReference>
<keyword evidence="3" id="KW-1185">Reference proteome</keyword>
<dbReference type="OrthoDB" id="1447028at2"/>
<evidence type="ECO:0000256" key="1">
    <source>
        <dbReference type="SAM" id="MobiDB-lite"/>
    </source>
</evidence>
<dbReference type="EMBL" id="FQVD01000055">
    <property type="protein sequence ID" value="SHF98418.1"/>
    <property type="molecule type" value="Genomic_DNA"/>
</dbReference>
<protein>
    <recommendedName>
        <fullName evidence="4">DUF4325 domain-containing protein</fullName>
    </recommendedName>
</protein>
<name>A0A1M5G3W6_9BACE</name>
<gene>
    <name evidence="2" type="ORF">SAMN05444349_1557</name>
</gene>
<dbReference type="STRING" id="871325.SAMN05444349_1557"/>
<dbReference type="AlphaFoldDB" id="A0A1M5G3W6"/>
<feature type="region of interest" description="Disordered" evidence="1">
    <location>
        <begin position="14"/>
        <end position="42"/>
    </location>
</feature>
<evidence type="ECO:0008006" key="4">
    <source>
        <dbReference type="Google" id="ProtNLM"/>
    </source>
</evidence>
<sequence length="118" mass="13651">MKTIKLTAEHRGINSSTFTGRPQGKSVRGSLNLDQEDKDQEEVNIEIPKNTTSFNPSFYLGLFYDSILALKGVDNFKEKYHIIYADNDQELVNLLKEDIEDCERQASNEYFRKINKTK</sequence>
<accession>A0A1M5G3W6</accession>
<reference evidence="2 3" key="1">
    <citation type="submission" date="2016-11" db="EMBL/GenBank/DDBJ databases">
        <authorList>
            <person name="Jaros S."/>
            <person name="Januszkiewicz K."/>
            <person name="Wedrychowicz H."/>
        </authorList>
    </citation>
    <scope>NUCLEOTIDE SEQUENCE [LARGE SCALE GENOMIC DNA]</scope>
    <source>
        <strain evidence="2 3">DSM 26883</strain>
    </source>
</reference>
<organism evidence="2 3">
    <name type="scientific">Bacteroides faecichinchillae</name>
    <dbReference type="NCBI Taxonomy" id="871325"/>
    <lineage>
        <taxon>Bacteria</taxon>
        <taxon>Pseudomonadati</taxon>
        <taxon>Bacteroidota</taxon>
        <taxon>Bacteroidia</taxon>
        <taxon>Bacteroidales</taxon>
        <taxon>Bacteroidaceae</taxon>
        <taxon>Bacteroides</taxon>
    </lineage>
</organism>
<evidence type="ECO:0000313" key="2">
    <source>
        <dbReference type="EMBL" id="SHF98418.1"/>
    </source>
</evidence>
<dbReference type="Proteomes" id="UP000184436">
    <property type="component" value="Unassembled WGS sequence"/>
</dbReference>
<proteinExistence type="predicted"/>